<comment type="caution">
    <text evidence="7">The sequence shown here is derived from an EMBL/GenBank/DDBJ whole genome shotgun (WGS) entry which is preliminary data.</text>
</comment>
<dbReference type="InterPro" id="IPR013083">
    <property type="entry name" value="Znf_RING/FYVE/PHD"/>
</dbReference>
<dbReference type="InterPro" id="IPR019787">
    <property type="entry name" value="Znf_PHD-finger"/>
</dbReference>
<evidence type="ECO:0000313" key="7">
    <source>
        <dbReference type="EMBL" id="KAH3801952.1"/>
    </source>
</evidence>
<keyword evidence="2 4" id="KW-0863">Zinc-finger</keyword>
<keyword evidence="8" id="KW-1185">Reference proteome</keyword>
<dbReference type="AlphaFoldDB" id="A0A9D4JBI9"/>
<dbReference type="InterPro" id="IPR011011">
    <property type="entry name" value="Znf_FYVE_PHD"/>
</dbReference>
<feature type="compositionally biased region" description="Basic and acidic residues" evidence="5">
    <location>
        <begin position="27"/>
        <end position="39"/>
    </location>
</feature>
<sequence>MALRELSKIKTFAEKEKRAKRKFVASIKEKSSKRKETNKKPVKQMTGKNHVMKENEESDEENVACMGCGCTWKEDENLGLGRTWVNCDFCKKWIHSECCSEQIDVNSDEPFSCPECS</sequence>
<evidence type="ECO:0000313" key="8">
    <source>
        <dbReference type="Proteomes" id="UP000828390"/>
    </source>
</evidence>
<feature type="domain" description="PHD-type" evidence="6">
    <location>
        <begin position="62"/>
        <end position="117"/>
    </location>
</feature>
<evidence type="ECO:0000256" key="3">
    <source>
        <dbReference type="ARBA" id="ARBA00022833"/>
    </source>
</evidence>
<accession>A0A9D4JBI9</accession>
<evidence type="ECO:0000256" key="5">
    <source>
        <dbReference type="SAM" id="MobiDB-lite"/>
    </source>
</evidence>
<dbReference type="SUPFAM" id="SSF57903">
    <property type="entry name" value="FYVE/PHD zinc finger"/>
    <property type="match status" value="1"/>
</dbReference>
<evidence type="ECO:0000259" key="6">
    <source>
        <dbReference type="PROSITE" id="PS50016"/>
    </source>
</evidence>
<dbReference type="GO" id="GO:0008270">
    <property type="term" value="F:zinc ion binding"/>
    <property type="evidence" value="ECO:0007669"/>
    <property type="project" value="UniProtKB-KW"/>
</dbReference>
<name>A0A9D4JBI9_DREPO</name>
<keyword evidence="1" id="KW-0479">Metal-binding</keyword>
<dbReference type="EMBL" id="JAIWYP010000007">
    <property type="protein sequence ID" value="KAH3801952.1"/>
    <property type="molecule type" value="Genomic_DNA"/>
</dbReference>
<gene>
    <name evidence="7" type="ORF">DPMN_155617</name>
</gene>
<evidence type="ECO:0000256" key="4">
    <source>
        <dbReference type="PROSITE-ProRule" id="PRU00146"/>
    </source>
</evidence>
<dbReference type="Proteomes" id="UP000828390">
    <property type="component" value="Unassembled WGS sequence"/>
</dbReference>
<reference evidence="7" key="1">
    <citation type="journal article" date="2019" name="bioRxiv">
        <title>The Genome of the Zebra Mussel, Dreissena polymorpha: A Resource for Invasive Species Research.</title>
        <authorList>
            <person name="McCartney M.A."/>
            <person name="Auch B."/>
            <person name="Kono T."/>
            <person name="Mallez S."/>
            <person name="Zhang Y."/>
            <person name="Obille A."/>
            <person name="Becker A."/>
            <person name="Abrahante J.E."/>
            <person name="Garbe J."/>
            <person name="Badalamenti J.P."/>
            <person name="Herman A."/>
            <person name="Mangelson H."/>
            <person name="Liachko I."/>
            <person name="Sullivan S."/>
            <person name="Sone E.D."/>
            <person name="Koren S."/>
            <person name="Silverstein K.A.T."/>
            <person name="Beckman K.B."/>
            <person name="Gohl D.M."/>
        </authorList>
    </citation>
    <scope>NUCLEOTIDE SEQUENCE</scope>
    <source>
        <strain evidence="7">Duluth1</strain>
        <tissue evidence="7">Whole animal</tissue>
    </source>
</reference>
<reference evidence="7" key="2">
    <citation type="submission" date="2020-11" db="EMBL/GenBank/DDBJ databases">
        <authorList>
            <person name="McCartney M.A."/>
            <person name="Auch B."/>
            <person name="Kono T."/>
            <person name="Mallez S."/>
            <person name="Becker A."/>
            <person name="Gohl D.M."/>
            <person name="Silverstein K.A.T."/>
            <person name="Koren S."/>
            <person name="Bechman K.B."/>
            <person name="Herman A."/>
            <person name="Abrahante J.E."/>
            <person name="Garbe J."/>
        </authorList>
    </citation>
    <scope>NUCLEOTIDE SEQUENCE</scope>
    <source>
        <strain evidence="7">Duluth1</strain>
        <tissue evidence="7">Whole animal</tissue>
    </source>
</reference>
<dbReference type="Gene3D" id="3.30.40.10">
    <property type="entry name" value="Zinc/RING finger domain, C3HC4 (zinc finger)"/>
    <property type="match status" value="1"/>
</dbReference>
<protein>
    <recommendedName>
        <fullName evidence="6">PHD-type domain-containing protein</fullName>
    </recommendedName>
</protein>
<evidence type="ECO:0000256" key="2">
    <source>
        <dbReference type="ARBA" id="ARBA00022771"/>
    </source>
</evidence>
<organism evidence="7 8">
    <name type="scientific">Dreissena polymorpha</name>
    <name type="common">Zebra mussel</name>
    <name type="synonym">Mytilus polymorpha</name>
    <dbReference type="NCBI Taxonomy" id="45954"/>
    <lineage>
        <taxon>Eukaryota</taxon>
        <taxon>Metazoa</taxon>
        <taxon>Spiralia</taxon>
        <taxon>Lophotrochozoa</taxon>
        <taxon>Mollusca</taxon>
        <taxon>Bivalvia</taxon>
        <taxon>Autobranchia</taxon>
        <taxon>Heteroconchia</taxon>
        <taxon>Euheterodonta</taxon>
        <taxon>Imparidentia</taxon>
        <taxon>Neoheterodontei</taxon>
        <taxon>Myida</taxon>
        <taxon>Dreissenoidea</taxon>
        <taxon>Dreissenidae</taxon>
        <taxon>Dreissena</taxon>
    </lineage>
</organism>
<feature type="region of interest" description="Disordered" evidence="5">
    <location>
        <begin position="26"/>
        <end position="56"/>
    </location>
</feature>
<proteinExistence type="predicted"/>
<dbReference type="PROSITE" id="PS50016">
    <property type="entry name" value="ZF_PHD_2"/>
    <property type="match status" value="1"/>
</dbReference>
<evidence type="ECO:0000256" key="1">
    <source>
        <dbReference type="ARBA" id="ARBA00022723"/>
    </source>
</evidence>
<keyword evidence="3" id="KW-0862">Zinc</keyword>